<evidence type="ECO:0000313" key="8">
    <source>
        <dbReference type="Proteomes" id="UP000176204"/>
    </source>
</evidence>
<dbReference type="SUPFAM" id="SSF57716">
    <property type="entry name" value="Glucocorticoid receptor-like (DNA-binding domain)"/>
    <property type="match status" value="1"/>
</dbReference>
<dbReference type="PANTHER" id="PTHR33823:SF4">
    <property type="entry name" value="GENERAL STRESS PROTEIN 16O"/>
    <property type="match status" value="1"/>
</dbReference>
<accession>A0A1H6LZQ8</accession>
<proteinExistence type="predicted"/>
<evidence type="ECO:0000256" key="2">
    <source>
        <dbReference type="ARBA" id="ARBA00022771"/>
    </source>
</evidence>
<dbReference type="Gene3D" id="1.20.120.910">
    <property type="entry name" value="DksA, coiled-coil domain"/>
    <property type="match status" value="1"/>
</dbReference>
<evidence type="ECO:0000256" key="3">
    <source>
        <dbReference type="ARBA" id="ARBA00022833"/>
    </source>
</evidence>
<dbReference type="InterPro" id="IPR020458">
    <property type="entry name" value="Znf_DskA_TraR_CS"/>
</dbReference>
<sequence length="215" mass="23866">MATPKNTPSTARKPAASAKNTQPAAPKTAPAKDNSVVSAAEEKERRRKIREAQAILKADRTWKKFLAQQEDELMRLRDEILPTVTETTRSTLRSGDSAAASANGQHTADAGSEAEYRDLTLNLLAKDRETLYEIDAALERIRLGTYGICEMSLELIPKGRLEVRPYCRLTVKCQEEYEKKHGTAARFRPQDSRLVGYAGVQNDVESTVSLDDDAE</sequence>
<feature type="region of interest" description="Disordered" evidence="5">
    <location>
        <begin position="87"/>
        <end position="111"/>
    </location>
</feature>
<feature type="region of interest" description="Disordered" evidence="5">
    <location>
        <begin position="1"/>
        <end position="47"/>
    </location>
</feature>
<feature type="compositionally biased region" description="Polar residues" evidence="5">
    <location>
        <begin position="1"/>
        <end position="10"/>
    </location>
</feature>
<evidence type="ECO:0000313" key="7">
    <source>
        <dbReference type="EMBL" id="SEH90599.1"/>
    </source>
</evidence>
<dbReference type="GO" id="GO:0008270">
    <property type="term" value="F:zinc ion binding"/>
    <property type="evidence" value="ECO:0007669"/>
    <property type="project" value="UniProtKB-KW"/>
</dbReference>
<dbReference type="Proteomes" id="UP000176204">
    <property type="component" value="Chromosome I"/>
</dbReference>
<gene>
    <name evidence="7" type="ORF">PYTT_1595</name>
</gene>
<reference evidence="8" key="1">
    <citation type="submission" date="2016-09" db="EMBL/GenBank/DDBJ databases">
        <authorList>
            <person name="Koehorst J."/>
        </authorList>
    </citation>
    <scope>NUCLEOTIDE SEQUENCE [LARGE SCALE GENOMIC DNA]</scope>
</reference>
<dbReference type="InterPro" id="IPR037187">
    <property type="entry name" value="DnaK_N"/>
</dbReference>
<name>A0A1H6LZQ8_9BACT</name>
<dbReference type="Pfam" id="PF01258">
    <property type="entry name" value="zf-dskA_traR"/>
    <property type="match status" value="1"/>
</dbReference>
<dbReference type="PROSITE" id="PS01102">
    <property type="entry name" value="ZF_DKSA_1"/>
    <property type="match status" value="1"/>
</dbReference>
<dbReference type="KEGG" id="agl:PYTT_1595"/>
<dbReference type="AlphaFoldDB" id="A0A1H6LZQ8"/>
<dbReference type="PROSITE" id="PS51128">
    <property type="entry name" value="ZF_DKSA_2"/>
    <property type="match status" value="1"/>
</dbReference>
<evidence type="ECO:0000259" key="6">
    <source>
        <dbReference type="Pfam" id="PF01258"/>
    </source>
</evidence>
<dbReference type="PANTHER" id="PTHR33823">
    <property type="entry name" value="RNA POLYMERASE-BINDING TRANSCRIPTION FACTOR DKSA-RELATED"/>
    <property type="match status" value="1"/>
</dbReference>
<dbReference type="InterPro" id="IPR000962">
    <property type="entry name" value="Znf_DskA_TraR"/>
</dbReference>
<keyword evidence="8" id="KW-1185">Reference proteome</keyword>
<dbReference type="SUPFAM" id="SSF109635">
    <property type="entry name" value="DnaK suppressor protein DksA, alpha-hairpin domain"/>
    <property type="match status" value="1"/>
</dbReference>
<dbReference type="STRING" id="1679444.PYTT_1595"/>
<feature type="domain" description="Zinc finger DksA/TraR C4-type" evidence="6">
    <location>
        <begin position="144"/>
        <end position="179"/>
    </location>
</feature>
<evidence type="ECO:0000256" key="4">
    <source>
        <dbReference type="PROSITE-ProRule" id="PRU00510"/>
    </source>
</evidence>
<evidence type="ECO:0000256" key="1">
    <source>
        <dbReference type="ARBA" id="ARBA00022723"/>
    </source>
</evidence>
<feature type="compositionally biased region" description="Polar residues" evidence="5">
    <location>
        <begin position="87"/>
        <end position="106"/>
    </location>
</feature>
<feature type="compositionally biased region" description="Low complexity" evidence="5">
    <location>
        <begin position="18"/>
        <end position="32"/>
    </location>
</feature>
<dbReference type="RefSeq" id="WP_067774427.1">
    <property type="nucleotide sequence ID" value="NZ_LIGX01000018.1"/>
</dbReference>
<organism evidence="7 8">
    <name type="scientific">Akkermansia glycaniphila</name>
    <dbReference type="NCBI Taxonomy" id="1679444"/>
    <lineage>
        <taxon>Bacteria</taxon>
        <taxon>Pseudomonadati</taxon>
        <taxon>Verrucomicrobiota</taxon>
        <taxon>Verrucomicrobiia</taxon>
        <taxon>Verrucomicrobiales</taxon>
        <taxon>Akkermansiaceae</taxon>
        <taxon>Akkermansia</taxon>
    </lineage>
</organism>
<feature type="zinc finger region" description="dksA C4-type" evidence="4">
    <location>
        <begin position="149"/>
        <end position="173"/>
    </location>
</feature>
<keyword evidence="2" id="KW-0863">Zinc-finger</keyword>
<dbReference type="EMBL" id="LT629973">
    <property type="protein sequence ID" value="SEH90599.1"/>
    <property type="molecule type" value="Genomic_DNA"/>
</dbReference>
<protein>
    <submittedName>
        <fullName evidence="7">Prokaryotic dksa/trar c4-type zinc finger</fullName>
    </submittedName>
</protein>
<dbReference type="OrthoDB" id="9811543at2"/>
<keyword evidence="3" id="KW-0862">Zinc</keyword>
<evidence type="ECO:0000256" key="5">
    <source>
        <dbReference type="SAM" id="MobiDB-lite"/>
    </source>
</evidence>
<keyword evidence="1" id="KW-0479">Metal-binding</keyword>